<protein>
    <submittedName>
        <fullName evidence="2">Uncharacterized protein</fullName>
    </submittedName>
</protein>
<sequence>MMQLRVAFWCTIDGTRYLPGDEVTIDDDAHAAQLIRDGLCRPWDNADAEAAAAASPPAAAEPGPDSIPLPDRGASKGDWARYAVGQGMPEDEAHSLSRANLIARFAPDSP</sequence>
<accession>A0ABS3RYR9</accession>
<name>A0ABS3RYR9_9ACTN</name>
<dbReference type="EMBL" id="JAGEPF010000016">
    <property type="protein sequence ID" value="MBO2461184.1"/>
    <property type="molecule type" value="Genomic_DNA"/>
</dbReference>
<evidence type="ECO:0000256" key="1">
    <source>
        <dbReference type="SAM" id="MobiDB-lite"/>
    </source>
</evidence>
<gene>
    <name evidence="2" type="ORF">J4709_26725</name>
</gene>
<feature type="region of interest" description="Disordered" evidence="1">
    <location>
        <begin position="47"/>
        <end position="75"/>
    </location>
</feature>
<comment type="caution">
    <text evidence="2">The sequence shown here is derived from an EMBL/GenBank/DDBJ whole genome shotgun (WGS) entry which is preliminary data.</text>
</comment>
<evidence type="ECO:0000313" key="2">
    <source>
        <dbReference type="EMBL" id="MBO2461184.1"/>
    </source>
</evidence>
<dbReference type="RefSeq" id="WP_208244545.1">
    <property type="nucleotide sequence ID" value="NZ_JAGEPF010000016.1"/>
</dbReference>
<keyword evidence="3" id="KW-1185">Reference proteome</keyword>
<proteinExistence type="predicted"/>
<feature type="compositionally biased region" description="Low complexity" evidence="1">
    <location>
        <begin position="48"/>
        <end position="66"/>
    </location>
</feature>
<dbReference type="Proteomes" id="UP000680206">
    <property type="component" value="Unassembled WGS sequence"/>
</dbReference>
<reference evidence="2 3" key="1">
    <citation type="submission" date="2021-03" db="EMBL/GenBank/DDBJ databases">
        <title>Actinomadura violae sp. nov., isolated from lichen in Thailand.</title>
        <authorList>
            <person name="Kanchanasin P."/>
            <person name="Saeng-In P."/>
            <person name="Phongsopitanun W."/>
            <person name="Yuki M."/>
            <person name="Kudo T."/>
            <person name="Ohkuma M."/>
            <person name="Tanasupawat S."/>
        </authorList>
    </citation>
    <scope>NUCLEOTIDE SEQUENCE [LARGE SCALE GENOMIC DNA]</scope>
    <source>
        <strain evidence="2 3">LCR2-06</strain>
    </source>
</reference>
<evidence type="ECO:0000313" key="3">
    <source>
        <dbReference type="Proteomes" id="UP000680206"/>
    </source>
</evidence>
<organism evidence="2 3">
    <name type="scientific">Actinomadura violacea</name>
    <dbReference type="NCBI Taxonomy" id="2819934"/>
    <lineage>
        <taxon>Bacteria</taxon>
        <taxon>Bacillati</taxon>
        <taxon>Actinomycetota</taxon>
        <taxon>Actinomycetes</taxon>
        <taxon>Streptosporangiales</taxon>
        <taxon>Thermomonosporaceae</taxon>
        <taxon>Actinomadura</taxon>
    </lineage>
</organism>